<dbReference type="RefSeq" id="WP_070201491.1">
    <property type="nucleotide sequence ID" value="NZ_LJGZ01000061.1"/>
</dbReference>
<organism evidence="3 4">
    <name type="scientific">Streptomyces nanshensis</name>
    <dbReference type="NCBI Taxonomy" id="518642"/>
    <lineage>
        <taxon>Bacteria</taxon>
        <taxon>Bacillati</taxon>
        <taxon>Actinomycetota</taxon>
        <taxon>Actinomycetes</taxon>
        <taxon>Kitasatosporales</taxon>
        <taxon>Streptomycetaceae</taxon>
        <taxon>Streptomyces</taxon>
    </lineage>
</organism>
<proteinExistence type="predicted"/>
<feature type="signal peptide" evidence="2">
    <location>
        <begin position="1"/>
        <end position="27"/>
    </location>
</feature>
<dbReference type="PATRIC" id="fig|518642.7.peg.22"/>
<evidence type="ECO:0000256" key="2">
    <source>
        <dbReference type="SAM" id="SignalP"/>
    </source>
</evidence>
<dbReference type="OrthoDB" id="4335676at2"/>
<dbReference type="AlphaFoldDB" id="A0A1E7LV21"/>
<feature type="region of interest" description="Disordered" evidence="1">
    <location>
        <begin position="39"/>
        <end position="68"/>
    </location>
</feature>
<accession>A0A1E7LV21</accession>
<protein>
    <submittedName>
        <fullName evidence="3">Uncharacterized protein</fullName>
    </submittedName>
</protein>
<dbReference type="EMBL" id="LJGZ01000061">
    <property type="protein sequence ID" value="OEV19733.1"/>
    <property type="molecule type" value="Genomic_DNA"/>
</dbReference>
<feature type="chain" id="PRO_5038375480" evidence="2">
    <location>
        <begin position="28"/>
        <end position="104"/>
    </location>
</feature>
<reference evidence="3 4" key="1">
    <citation type="journal article" date="2016" name="Front. Microbiol.">
        <title>Comparative Genomics Analysis of Streptomyces Species Reveals Their Adaptation to the Marine Environment and Their Diversity at the Genomic Level.</title>
        <authorList>
            <person name="Tian X."/>
            <person name="Zhang Z."/>
            <person name="Yang T."/>
            <person name="Chen M."/>
            <person name="Li J."/>
            <person name="Chen F."/>
            <person name="Yang J."/>
            <person name="Li W."/>
            <person name="Zhang B."/>
            <person name="Zhang Z."/>
            <person name="Wu J."/>
            <person name="Zhang C."/>
            <person name="Long L."/>
            <person name="Xiao J."/>
        </authorList>
    </citation>
    <scope>NUCLEOTIDE SEQUENCE [LARGE SCALE GENOMIC DNA]</scope>
    <source>
        <strain evidence="3 4">SCSIO M10372</strain>
    </source>
</reference>
<evidence type="ECO:0000313" key="3">
    <source>
        <dbReference type="EMBL" id="OEV19733.1"/>
    </source>
</evidence>
<keyword evidence="4" id="KW-1185">Reference proteome</keyword>
<gene>
    <name evidence="3" type="ORF">AN221_15710</name>
</gene>
<feature type="compositionally biased region" description="Low complexity" evidence="1">
    <location>
        <begin position="39"/>
        <end position="67"/>
    </location>
</feature>
<evidence type="ECO:0000256" key="1">
    <source>
        <dbReference type="SAM" id="MobiDB-lite"/>
    </source>
</evidence>
<dbReference type="Proteomes" id="UP000175971">
    <property type="component" value="Unassembled WGS sequence"/>
</dbReference>
<sequence>MFRTSPHPKPRRSPRTAAALTAGIALAAVTFLAGPAAAAAPQRTAPAPAPAAPVASAASTTQTSPAGVHEPVTRLICTGLAGVIGQLPPESVPGRVCKLVNGWD</sequence>
<keyword evidence="2" id="KW-0732">Signal</keyword>
<evidence type="ECO:0000313" key="4">
    <source>
        <dbReference type="Proteomes" id="UP000175971"/>
    </source>
</evidence>
<name>A0A1E7LV21_9ACTN</name>
<comment type="caution">
    <text evidence="3">The sequence shown here is derived from an EMBL/GenBank/DDBJ whole genome shotgun (WGS) entry which is preliminary data.</text>
</comment>